<dbReference type="OMA" id="HKLLLFW"/>
<accession>S9PSP9</accession>
<organism evidence="1 2">
    <name type="scientific">Schizosaccharomyces octosporus (strain yFS286)</name>
    <name type="common">Fission yeast</name>
    <name type="synonym">Octosporomyces octosporus</name>
    <dbReference type="NCBI Taxonomy" id="483514"/>
    <lineage>
        <taxon>Eukaryota</taxon>
        <taxon>Fungi</taxon>
        <taxon>Dikarya</taxon>
        <taxon>Ascomycota</taxon>
        <taxon>Taphrinomycotina</taxon>
        <taxon>Schizosaccharomycetes</taxon>
        <taxon>Schizosaccharomycetales</taxon>
        <taxon>Schizosaccharomycetaceae</taxon>
        <taxon>Schizosaccharomyces</taxon>
    </lineage>
</organism>
<name>S9PSP9_SCHOY</name>
<keyword evidence="2" id="KW-1185">Reference proteome</keyword>
<proteinExistence type="predicted"/>
<dbReference type="RefSeq" id="XP_013019632.1">
    <property type="nucleotide sequence ID" value="XM_013164178.1"/>
</dbReference>
<dbReference type="OrthoDB" id="9451547at2759"/>
<dbReference type="EMBL" id="KE503208">
    <property type="protein sequence ID" value="EPX71002.1"/>
    <property type="molecule type" value="Genomic_DNA"/>
</dbReference>
<dbReference type="eggNOG" id="ENOG502RXS0">
    <property type="taxonomic scope" value="Eukaryota"/>
</dbReference>
<dbReference type="AlphaFoldDB" id="S9PSP9"/>
<dbReference type="GeneID" id="25030205"/>
<dbReference type="VEuPathDB" id="FungiDB:SOCG_01223"/>
<dbReference type="HOGENOM" id="CLU_028899_0_0_1"/>
<dbReference type="InterPro" id="IPR011333">
    <property type="entry name" value="SKP1/BTB/POZ_sf"/>
</dbReference>
<sequence>MSSVITQAQEAPIVAADTSCSYEQVNPKIQLFVRGVIFEVFRNELLSLPESVLMCLFPRGLMLDYEIHEYLTNNRPLIFQTADFDPSIFGYIISYFRMMDSRINDEIQFISPPAPSFPGKCGIIFLKEDIEFYVLPPTIEQSVVETKPIDLARTKEKVAKQLLDEKRIFDCLRVDSSTPEESAEKNLVRMLCYSGFNEDDEWKIRTQEPHRACITSVTLSILDFSADKGPVSDPNYFPVFQKLLLFWQKPARKCWWDSAMKTNYMGVDFSVWVRRVWTLELAVLGATHTQPLVV</sequence>
<dbReference type="Gene3D" id="3.30.710.10">
    <property type="entry name" value="Potassium Channel Kv1.1, Chain A"/>
    <property type="match status" value="1"/>
</dbReference>
<dbReference type="SUPFAM" id="SSF54695">
    <property type="entry name" value="POZ domain"/>
    <property type="match status" value="1"/>
</dbReference>
<dbReference type="Proteomes" id="UP000016088">
    <property type="component" value="Unassembled WGS sequence"/>
</dbReference>
<evidence type="ECO:0000313" key="1">
    <source>
        <dbReference type="EMBL" id="EPX71002.1"/>
    </source>
</evidence>
<reference evidence="1 2" key="1">
    <citation type="journal article" date="2011" name="Science">
        <title>Comparative functional genomics of the fission yeasts.</title>
        <authorList>
            <person name="Rhind N."/>
            <person name="Chen Z."/>
            <person name="Yassour M."/>
            <person name="Thompson D.A."/>
            <person name="Haas B.J."/>
            <person name="Habib N."/>
            <person name="Wapinski I."/>
            <person name="Roy S."/>
            <person name="Lin M.F."/>
            <person name="Heiman D.I."/>
            <person name="Young S.K."/>
            <person name="Furuya K."/>
            <person name="Guo Y."/>
            <person name="Pidoux A."/>
            <person name="Chen H.M."/>
            <person name="Robbertse B."/>
            <person name="Goldberg J.M."/>
            <person name="Aoki K."/>
            <person name="Bayne E.H."/>
            <person name="Berlin A.M."/>
            <person name="Desjardins C.A."/>
            <person name="Dobbs E."/>
            <person name="Dukaj L."/>
            <person name="Fan L."/>
            <person name="FitzGerald M.G."/>
            <person name="French C."/>
            <person name="Gujja S."/>
            <person name="Hansen K."/>
            <person name="Keifenheim D."/>
            <person name="Levin J.Z."/>
            <person name="Mosher R.A."/>
            <person name="Mueller C.A."/>
            <person name="Pfiffner J."/>
            <person name="Priest M."/>
            <person name="Russ C."/>
            <person name="Smialowska A."/>
            <person name="Swoboda P."/>
            <person name="Sykes S.M."/>
            <person name="Vaughn M."/>
            <person name="Vengrova S."/>
            <person name="Yoder R."/>
            <person name="Zeng Q."/>
            <person name="Allshire R."/>
            <person name="Baulcombe D."/>
            <person name="Birren B.W."/>
            <person name="Brown W."/>
            <person name="Ekwall K."/>
            <person name="Kellis M."/>
            <person name="Leatherwood J."/>
            <person name="Levin H."/>
            <person name="Margalit H."/>
            <person name="Martienssen R."/>
            <person name="Nieduszynski C.A."/>
            <person name="Spatafora J.W."/>
            <person name="Friedman N."/>
            <person name="Dalgaard J.Z."/>
            <person name="Baumann P."/>
            <person name="Niki H."/>
            <person name="Regev A."/>
            <person name="Nusbaum C."/>
        </authorList>
    </citation>
    <scope>NUCLEOTIDE SEQUENCE [LARGE SCALE GENOMIC DNA]</scope>
    <source>
        <strain evidence="2">yFS286</strain>
    </source>
</reference>
<protein>
    <submittedName>
        <fullName evidence="1">Phosphatase activator</fullName>
    </submittedName>
</protein>
<gene>
    <name evidence="1" type="ORF">SOCG_01223</name>
</gene>
<evidence type="ECO:0000313" key="2">
    <source>
        <dbReference type="Proteomes" id="UP000016088"/>
    </source>
</evidence>